<feature type="domain" description="C2H2-type" evidence="11">
    <location>
        <begin position="444"/>
        <end position="471"/>
    </location>
</feature>
<evidence type="ECO:0000313" key="14">
    <source>
        <dbReference type="Proteomes" id="UP000230750"/>
    </source>
</evidence>
<keyword evidence="7" id="KW-0804">Transcription</keyword>
<organism evidence="13 14">
    <name type="scientific">Stichopus japonicus</name>
    <name type="common">Sea cucumber</name>
    <dbReference type="NCBI Taxonomy" id="307972"/>
    <lineage>
        <taxon>Eukaryota</taxon>
        <taxon>Metazoa</taxon>
        <taxon>Echinodermata</taxon>
        <taxon>Eleutherozoa</taxon>
        <taxon>Echinozoa</taxon>
        <taxon>Holothuroidea</taxon>
        <taxon>Aspidochirotacea</taxon>
        <taxon>Aspidochirotida</taxon>
        <taxon>Stichopodidae</taxon>
        <taxon>Apostichopus</taxon>
    </lineage>
</organism>
<evidence type="ECO:0000256" key="8">
    <source>
        <dbReference type="ARBA" id="ARBA00023242"/>
    </source>
</evidence>
<keyword evidence="14" id="KW-1185">Reference proteome</keyword>
<dbReference type="GO" id="GO:0005634">
    <property type="term" value="C:nucleus"/>
    <property type="evidence" value="ECO:0007669"/>
    <property type="project" value="UniProtKB-SubCell"/>
</dbReference>
<keyword evidence="8" id="KW-0539">Nucleus</keyword>
<feature type="compositionally biased region" description="Polar residues" evidence="10">
    <location>
        <begin position="1"/>
        <end position="11"/>
    </location>
</feature>
<dbReference type="InterPro" id="IPR050331">
    <property type="entry name" value="Zinc_finger"/>
</dbReference>
<dbReference type="PANTHER" id="PTHR16515">
    <property type="entry name" value="PR DOMAIN ZINC FINGER PROTEIN"/>
    <property type="match status" value="1"/>
</dbReference>
<dbReference type="InterPro" id="IPR044413">
    <property type="entry name" value="PRDM1_PR-SET"/>
</dbReference>
<dbReference type="InterPro" id="IPR046341">
    <property type="entry name" value="SET_dom_sf"/>
</dbReference>
<keyword evidence="2" id="KW-0479">Metal-binding</keyword>
<dbReference type="AlphaFoldDB" id="A0A2G8K9Y6"/>
<dbReference type="PROSITE" id="PS00028">
    <property type="entry name" value="ZINC_FINGER_C2H2_1"/>
    <property type="match status" value="4"/>
</dbReference>
<dbReference type="FunFam" id="3.30.160.60:FF:001498">
    <property type="entry name" value="Zinc finger protein 404"/>
    <property type="match status" value="1"/>
</dbReference>
<evidence type="ECO:0000256" key="9">
    <source>
        <dbReference type="PROSITE-ProRule" id="PRU00042"/>
    </source>
</evidence>
<dbReference type="OrthoDB" id="7327383at2759"/>
<protein>
    <submittedName>
        <fullName evidence="13">Krox1 protein</fullName>
    </submittedName>
</protein>
<feature type="compositionally biased region" description="Low complexity" evidence="10">
    <location>
        <begin position="529"/>
        <end position="540"/>
    </location>
</feature>
<dbReference type="SMART" id="SM00317">
    <property type="entry name" value="SET"/>
    <property type="match status" value="1"/>
</dbReference>
<name>A0A2G8K9Y6_STIJA</name>
<keyword evidence="5" id="KW-0862">Zinc</keyword>
<dbReference type="Proteomes" id="UP000230750">
    <property type="component" value="Unassembled WGS sequence"/>
</dbReference>
<keyword evidence="6" id="KW-0805">Transcription regulation</keyword>
<dbReference type="SUPFAM" id="SSF57667">
    <property type="entry name" value="beta-beta-alpha zinc fingers"/>
    <property type="match status" value="2"/>
</dbReference>
<proteinExistence type="predicted"/>
<dbReference type="SUPFAM" id="SSF82199">
    <property type="entry name" value="SET domain"/>
    <property type="match status" value="1"/>
</dbReference>
<dbReference type="InterPro" id="IPR013087">
    <property type="entry name" value="Znf_C2H2_type"/>
</dbReference>
<feature type="region of interest" description="Disordered" evidence="10">
    <location>
        <begin position="481"/>
        <end position="500"/>
    </location>
</feature>
<feature type="domain" description="C2H2-type" evidence="11">
    <location>
        <begin position="360"/>
        <end position="387"/>
    </location>
</feature>
<dbReference type="PANTHER" id="PTHR16515:SF59">
    <property type="entry name" value="PR DOMAIN ZINC FINGER PROTEIN 1"/>
    <property type="match status" value="1"/>
</dbReference>
<dbReference type="FunFam" id="3.30.160.60:FF:000262">
    <property type="entry name" value="PR domain zinc finger protein 1"/>
    <property type="match status" value="1"/>
</dbReference>
<evidence type="ECO:0000259" key="12">
    <source>
        <dbReference type="PROSITE" id="PS50280"/>
    </source>
</evidence>
<dbReference type="PROSITE" id="PS50280">
    <property type="entry name" value="SET"/>
    <property type="match status" value="1"/>
</dbReference>
<keyword evidence="4 9" id="KW-0863">Zinc-finger</keyword>
<feature type="region of interest" description="Disordered" evidence="10">
    <location>
        <begin position="555"/>
        <end position="590"/>
    </location>
</feature>
<feature type="compositionally biased region" description="Basic and acidic residues" evidence="10">
    <location>
        <begin position="29"/>
        <end position="40"/>
    </location>
</feature>
<feature type="domain" description="C2H2-type" evidence="11">
    <location>
        <begin position="388"/>
        <end position="415"/>
    </location>
</feature>
<comment type="subcellular location">
    <subcellularLocation>
        <location evidence="1">Nucleus</location>
    </subcellularLocation>
</comment>
<dbReference type="EMBL" id="MRZV01000753">
    <property type="protein sequence ID" value="PIK44802.1"/>
    <property type="molecule type" value="Genomic_DNA"/>
</dbReference>
<evidence type="ECO:0000256" key="4">
    <source>
        <dbReference type="ARBA" id="ARBA00022771"/>
    </source>
</evidence>
<comment type="caution">
    <text evidence="13">The sequence shown here is derived from an EMBL/GenBank/DDBJ whole genome shotgun (WGS) entry which is preliminary data.</text>
</comment>
<dbReference type="GO" id="GO:0045165">
    <property type="term" value="P:cell fate commitment"/>
    <property type="evidence" value="ECO:0007669"/>
    <property type="project" value="TreeGrafter"/>
</dbReference>
<dbReference type="GO" id="GO:0008270">
    <property type="term" value="F:zinc ion binding"/>
    <property type="evidence" value="ECO:0007669"/>
    <property type="project" value="UniProtKB-KW"/>
</dbReference>
<feature type="domain" description="SET" evidence="12">
    <location>
        <begin position="41"/>
        <end position="164"/>
    </location>
</feature>
<feature type="region of interest" description="Disordered" evidence="10">
    <location>
        <begin position="325"/>
        <end position="344"/>
    </location>
</feature>
<feature type="compositionally biased region" description="Polar residues" evidence="10">
    <location>
        <begin position="510"/>
        <end position="526"/>
    </location>
</feature>
<evidence type="ECO:0000256" key="1">
    <source>
        <dbReference type="ARBA" id="ARBA00004123"/>
    </source>
</evidence>
<dbReference type="Pfam" id="PF21549">
    <property type="entry name" value="PRDM2_PR"/>
    <property type="match status" value="1"/>
</dbReference>
<dbReference type="InterPro" id="IPR036236">
    <property type="entry name" value="Znf_C2H2_sf"/>
</dbReference>
<evidence type="ECO:0000259" key="11">
    <source>
        <dbReference type="PROSITE" id="PS50157"/>
    </source>
</evidence>
<dbReference type="SMART" id="SM00355">
    <property type="entry name" value="ZnF_C2H2"/>
    <property type="match status" value="4"/>
</dbReference>
<dbReference type="GO" id="GO:0000978">
    <property type="term" value="F:RNA polymerase II cis-regulatory region sequence-specific DNA binding"/>
    <property type="evidence" value="ECO:0007669"/>
    <property type="project" value="TreeGrafter"/>
</dbReference>
<dbReference type="Pfam" id="PF00096">
    <property type="entry name" value="zf-C2H2"/>
    <property type="match status" value="3"/>
</dbReference>
<reference evidence="13 14" key="1">
    <citation type="journal article" date="2017" name="PLoS Biol.">
        <title>The sea cucumber genome provides insights into morphological evolution and visceral regeneration.</title>
        <authorList>
            <person name="Zhang X."/>
            <person name="Sun L."/>
            <person name="Yuan J."/>
            <person name="Sun Y."/>
            <person name="Gao Y."/>
            <person name="Zhang L."/>
            <person name="Li S."/>
            <person name="Dai H."/>
            <person name="Hamel J.F."/>
            <person name="Liu C."/>
            <person name="Yu Y."/>
            <person name="Liu S."/>
            <person name="Lin W."/>
            <person name="Guo K."/>
            <person name="Jin S."/>
            <person name="Xu P."/>
            <person name="Storey K.B."/>
            <person name="Huan P."/>
            <person name="Zhang T."/>
            <person name="Zhou Y."/>
            <person name="Zhang J."/>
            <person name="Lin C."/>
            <person name="Li X."/>
            <person name="Xing L."/>
            <person name="Huo D."/>
            <person name="Sun M."/>
            <person name="Wang L."/>
            <person name="Mercier A."/>
            <person name="Li F."/>
            <person name="Yang H."/>
            <person name="Xiang J."/>
        </authorList>
    </citation>
    <scope>NUCLEOTIDE SEQUENCE [LARGE SCALE GENOMIC DNA]</scope>
    <source>
        <strain evidence="13">Shaxun</strain>
        <tissue evidence="13">Muscle</tissue>
    </source>
</reference>
<dbReference type="FunFam" id="3.30.160.60:FF:000446">
    <property type="entry name" value="Zinc finger protein"/>
    <property type="match status" value="2"/>
</dbReference>
<feature type="compositionally biased region" description="Basic and acidic residues" evidence="10">
    <location>
        <begin position="569"/>
        <end position="581"/>
    </location>
</feature>
<evidence type="ECO:0000256" key="10">
    <source>
        <dbReference type="SAM" id="MobiDB-lite"/>
    </source>
</evidence>
<dbReference type="GO" id="GO:0001227">
    <property type="term" value="F:DNA-binding transcription repressor activity, RNA polymerase II-specific"/>
    <property type="evidence" value="ECO:0007669"/>
    <property type="project" value="InterPro"/>
</dbReference>
<dbReference type="InterPro" id="IPR001214">
    <property type="entry name" value="SET_dom"/>
</dbReference>
<sequence length="590" mass="66665">MGYEQAESSSGDLDETEYEKRKIYIVPDRQPRGRKDEHHPPSITSLPENLKFRARDGNNVISGVTAAEYIPRGCRFGPLTGKIYRAEEVPADAEMKYFWRIYKGNKFIHYIDGFDFEKSNWMRHVKPAHGHREQNLVACQGETDIYFYTIQPIEKGEELLVWYCREFAKRLEIPMQDEMPSECSSPTVEEAALDFSSKHGELGSYNGKSEVVKKNGTPPSAVTSIHAFDPTSPSYLFGNQGPDHPVSHTMRRNMIPKPDSSTHFGLAHPNGSIYPATAIQDQAMEYLEAIQPDVPAGYHAASSDDLSPRQTMFHPNALLSFESKKRRHVTSKRSGGSSGRYGHRSLSYKLPRDANGKIKYECNVCFRTFGQLSNLKVHLRIHNNERPFKCETCSRGFTQYAHLEKHRLVHTGERPYSCSVCAKRFSSSSNLKTHQRLHSGVKPYQCDRCLMKFSQHVHLKSHMRSHDENNQEQGAPGAMMREKPFKSLPNGASDGVMDYFGQGNDDYNEYSSSQRSFSLPSTSTAAQAPISPSTSHSSDISLNLLTPLSIDESNTSKDIASMGEDDVFEHEQRPELHHQQEEFANNLNTG</sequence>
<gene>
    <name evidence="13" type="ORF">BSL78_18345</name>
</gene>
<feature type="domain" description="C2H2-type" evidence="11">
    <location>
        <begin position="416"/>
        <end position="443"/>
    </location>
</feature>
<keyword evidence="3" id="KW-0677">Repeat</keyword>
<feature type="region of interest" description="Disordered" evidence="10">
    <location>
        <begin position="1"/>
        <end position="46"/>
    </location>
</feature>
<feature type="region of interest" description="Disordered" evidence="10">
    <location>
        <begin position="510"/>
        <end position="540"/>
    </location>
</feature>
<dbReference type="Gene3D" id="3.30.160.60">
    <property type="entry name" value="Classic Zinc Finger"/>
    <property type="match status" value="4"/>
</dbReference>
<evidence type="ECO:0000256" key="2">
    <source>
        <dbReference type="ARBA" id="ARBA00022723"/>
    </source>
</evidence>
<evidence type="ECO:0000256" key="5">
    <source>
        <dbReference type="ARBA" id="ARBA00022833"/>
    </source>
</evidence>
<dbReference type="STRING" id="307972.A0A2G8K9Y6"/>
<dbReference type="GO" id="GO:0005737">
    <property type="term" value="C:cytoplasm"/>
    <property type="evidence" value="ECO:0007669"/>
    <property type="project" value="TreeGrafter"/>
</dbReference>
<accession>A0A2G8K9Y6</accession>
<evidence type="ECO:0000256" key="6">
    <source>
        <dbReference type="ARBA" id="ARBA00023015"/>
    </source>
</evidence>
<evidence type="ECO:0000256" key="3">
    <source>
        <dbReference type="ARBA" id="ARBA00022737"/>
    </source>
</evidence>
<dbReference type="PROSITE" id="PS50157">
    <property type="entry name" value="ZINC_FINGER_C2H2_2"/>
    <property type="match status" value="4"/>
</dbReference>
<evidence type="ECO:0000313" key="13">
    <source>
        <dbReference type="EMBL" id="PIK44802.1"/>
    </source>
</evidence>
<dbReference type="Gene3D" id="2.170.270.10">
    <property type="entry name" value="SET domain"/>
    <property type="match status" value="1"/>
</dbReference>
<evidence type="ECO:0000256" key="7">
    <source>
        <dbReference type="ARBA" id="ARBA00023163"/>
    </source>
</evidence>
<dbReference type="CDD" id="cd19187">
    <property type="entry name" value="PR-SET_PRDM1"/>
    <property type="match status" value="1"/>
</dbReference>